<feature type="chain" id="PRO_5004278277" evidence="1">
    <location>
        <begin position="18"/>
        <end position="239"/>
    </location>
</feature>
<dbReference type="Gene3D" id="3.40.190.10">
    <property type="entry name" value="Periplasmic binding protein-like II"/>
    <property type="match status" value="2"/>
</dbReference>
<dbReference type="STRING" id="264462.Bd2450"/>
<evidence type="ECO:0000313" key="3">
    <source>
        <dbReference type="EMBL" id="CAE80261.1"/>
    </source>
</evidence>
<dbReference type="RefSeq" id="WP_011164864.1">
    <property type="nucleotide sequence ID" value="NC_005363.1"/>
</dbReference>
<dbReference type="Pfam" id="PF00497">
    <property type="entry name" value="SBP_bac_3"/>
    <property type="match status" value="1"/>
</dbReference>
<name>Q6MKE6_BDEBA</name>
<gene>
    <name evidence="3" type="ordered locus">Bd2450</name>
</gene>
<dbReference type="AlphaFoldDB" id="Q6MKE6"/>
<dbReference type="HOGENOM" id="CLU_1164073_0_0_7"/>
<dbReference type="Proteomes" id="UP000008080">
    <property type="component" value="Chromosome"/>
</dbReference>
<dbReference type="SUPFAM" id="SSF53850">
    <property type="entry name" value="Periplasmic binding protein-like II"/>
    <property type="match status" value="1"/>
</dbReference>
<keyword evidence="4" id="KW-1185">Reference proteome</keyword>
<evidence type="ECO:0000259" key="2">
    <source>
        <dbReference type="Pfam" id="PF00497"/>
    </source>
</evidence>
<dbReference type="GeneID" id="93013364"/>
<accession>Q6MKE6</accession>
<organism evidence="3 4">
    <name type="scientific">Bdellovibrio bacteriovorus (strain ATCC 15356 / DSM 50701 / NCIMB 9529 / HD100)</name>
    <dbReference type="NCBI Taxonomy" id="264462"/>
    <lineage>
        <taxon>Bacteria</taxon>
        <taxon>Pseudomonadati</taxon>
        <taxon>Bdellovibrionota</taxon>
        <taxon>Bdellovibrionia</taxon>
        <taxon>Bdellovibrionales</taxon>
        <taxon>Pseudobdellovibrionaceae</taxon>
        <taxon>Bdellovibrio</taxon>
    </lineage>
</organism>
<sequence length="239" mass="27234">MPLLVLVLFLFSPWAEARKVVFASDPYPPFIYEEKGEAKGTAIEALEKILDIPRKDIEVRIIPWKRALKAAEQGRVDIIGPMQIDHKKDYLLFTKKVFHSEEAVWTLASSQYLSQLDWKTTEELRNHNLGYVLGYEYAEPFGTYLKSPLAKKVEVQDVIQGMRKLLSGEISLFICNTQVLEFYAKNEGIPLKTFKRVGPPIIEEFGVFGISHKARLARDLEKINARIMKLPPAAKSGLN</sequence>
<evidence type="ECO:0000313" key="4">
    <source>
        <dbReference type="Proteomes" id="UP000008080"/>
    </source>
</evidence>
<feature type="domain" description="Solute-binding protein family 3/N-terminal" evidence="2">
    <location>
        <begin position="22"/>
        <end position="124"/>
    </location>
</feature>
<reference evidence="3 4" key="1">
    <citation type="journal article" date="2004" name="Science">
        <title>A predator unmasked: life cycle of Bdellovibrio bacteriovorus from a genomic perspective.</title>
        <authorList>
            <person name="Rendulic S."/>
            <person name="Jagtap P."/>
            <person name="Rosinus A."/>
            <person name="Eppinger M."/>
            <person name="Baar C."/>
            <person name="Lanz C."/>
            <person name="Keller H."/>
            <person name="Lambert C."/>
            <person name="Evans K.J."/>
            <person name="Goesmann A."/>
            <person name="Meyer F."/>
            <person name="Sockett R.E."/>
            <person name="Schuster S.C."/>
        </authorList>
    </citation>
    <scope>NUCLEOTIDE SEQUENCE [LARGE SCALE GENOMIC DNA]</scope>
    <source>
        <strain evidence="4">ATCC 15356 / DSM 50701 / NCIMB 9529 / HD100</strain>
    </source>
</reference>
<dbReference type="eggNOG" id="COG0834">
    <property type="taxonomic scope" value="Bacteria"/>
</dbReference>
<dbReference type="EMBL" id="BX842652">
    <property type="protein sequence ID" value="CAE80261.1"/>
    <property type="molecule type" value="Genomic_DNA"/>
</dbReference>
<protein>
    <submittedName>
        <fullName evidence="3">ABC transporter, periplasmic amino acid-binding protein</fullName>
    </submittedName>
</protein>
<proteinExistence type="predicted"/>
<feature type="signal peptide" evidence="1">
    <location>
        <begin position="1"/>
        <end position="17"/>
    </location>
</feature>
<dbReference type="InterPro" id="IPR001638">
    <property type="entry name" value="Solute-binding_3/MltF_N"/>
</dbReference>
<dbReference type="KEGG" id="bba:Bd2450"/>
<keyword evidence="1" id="KW-0732">Signal</keyword>
<evidence type="ECO:0000256" key="1">
    <source>
        <dbReference type="SAM" id="SignalP"/>
    </source>
</evidence>